<keyword evidence="3" id="KW-0812">Transmembrane</keyword>
<dbReference type="PANTHER" id="PTHR46041">
    <property type="entry name" value="MITOCHONDRIAL INNER MEMBRANE PROTEASE SUBUNIT 2"/>
    <property type="match status" value="1"/>
</dbReference>
<evidence type="ECO:0000256" key="1">
    <source>
        <dbReference type="ARBA" id="ARBA00004167"/>
    </source>
</evidence>
<dbReference type="Pfam" id="PF10502">
    <property type="entry name" value="Peptidase_S26"/>
    <property type="match status" value="1"/>
</dbReference>
<keyword evidence="4" id="KW-0378">Hydrolase</keyword>
<dbReference type="OrthoDB" id="9996127at2759"/>
<reference evidence="8 9" key="2">
    <citation type="submission" date="2018-11" db="EMBL/GenBank/DDBJ databases">
        <authorList>
            <consortium name="Pathogen Informatics"/>
        </authorList>
    </citation>
    <scope>NUCLEOTIDE SEQUENCE [LARGE SCALE GENOMIC DNA]</scope>
</reference>
<sequence>MKLVTLSLSRILRGSSSGRARSSNRLPAPEPSTSSVKYFLIRLGTSVGILSVPIVFIDVVGYPASVVGSSMERDVVWLSRFGIHEPQIGQIFTFIPPHDPEKRHIKRVTATDGDIIWYCYSFQFLFFFSQKVQNIRKYRQVIAGWKPIIRSTVNKGLLTARATHIIWPPGRWGKIKSETFEHNSVPVSRGYRSLFGIRFPW</sequence>
<organism evidence="10">
    <name type="scientific">Gongylonema pulchrum</name>
    <dbReference type="NCBI Taxonomy" id="637853"/>
    <lineage>
        <taxon>Eukaryota</taxon>
        <taxon>Metazoa</taxon>
        <taxon>Ecdysozoa</taxon>
        <taxon>Nematoda</taxon>
        <taxon>Chromadorea</taxon>
        <taxon>Rhabditida</taxon>
        <taxon>Spirurina</taxon>
        <taxon>Spiruromorpha</taxon>
        <taxon>Spiruroidea</taxon>
        <taxon>Gongylonematidae</taxon>
        <taxon>Gongylonema</taxon>
    </lineage>
</organism>
<evidence type="ECO:0000256" key="2">
    <source>
        <dbReference type="ARBA" id="ARBA00022670"/>
    </source>
</evidence>
<keyword evidence="5" id="KW-1133">Transmembrane helix</keyword>
<dbReference type="AlphaFoldDB" id="A0A183CYL8"/>
<evidence type="ECO:0000313" key="8">
    <source>
        <dbReference type="EMBL" id="VDK30377.1"/>
    </source>
</evidence>
<evidence type="ECO:0000256" key="3">
    <source>
        <dbReference type="ARBA" id="ARBA00022692"/>
    </source>
</evidence>
<evidence type="ECO:0000256" key="5">
    <source>
        <dbReference type="ARBA" id="ARBA00022989"/>
    </source>
</evidence>
<accession>A0A183CYL8</accession>
<evidence type="ECO:0000256" key="6">
    <source>
        <dbReference type="ARBA" id="ARBA00023136"/>
    </source>
</evidence>
<dbReference type="SUPFAM" id="SSF51306">
    <property type="entry name" value="LexA/Signal peptidase"/>
    <property type="match status" value="1"/>
</dbReference>
<reference evidence="10" key="1">
    <citation type="submission" date="2016-06" db="UniProtKB">
        <authorList>
            <consortium name="WormBaseParasite"/>
        </authorList>
    </citation>
    <scope>IDENTIFICATION</scope>
</reference>
<comment type="subcellular location">
    <subcellularLocation>
        <location evidence="1">Membrane</location>
        <topology evidence="1">Single-pass membrane protein</topology>
    </subcellularLocation>
</comment>
<dbReference type="WBParaSite" id="GPUH_0000156301-mRNA-1">
    <property type="protein sequence ID" value="GPUH_0000156301-mRNA-1"/>
    <property type="gene ID" value="GPUH_0000156301"/>
</dbReference>
<dbReference type="InterPro" id="IPR036286">
    <property type="entry name" value="LexA/Signal_pep-like_sf"/>
</dbReference>
<protein>
    <submittedName>
        <fullName evidence="10">Peptidase_S26 domain-containing protein</fullName>
    </submittedName>
</protein>
<evidence type="ECO:0000313" key="10">
    <source>
        <dbReference type="WBParaSite" id="GPUH_0000156301-mRNA-1"/>
    </source>
</evidence>
<evidence type="ECO:0000256" key="4">
    <source>
        <dbReference type="ARBA" id="ARBA00022801"/>
    </source>
</evidence>
<dbReference type="GO" id="GO:0006465">
    <property type="term" value="P:signal peptide processing"/>
    <property type="evidence" value="ECO:0007669"/>
    <property type="project" value="InterPro"/>
</dbReference>
<gene>
    <name evidence="8" type="ORF">GPUH_LOCUS1558</name>
</gene>
<feature type="domain" description="Peptidase S26" evidence="7">
    <location>
        <begin position="58"/>
        <end position="118"/>
    </location>
</feature>
<dbReference type="GO" id="GO:0006627">
    <property type="term" value="P:protein processing involved in protein targeting to mitochondrion"/>
    <property type="evidence" value="ECO:0007669"/>
    <property type="project" value="InterPro"/>
</dbReference>
<proteinExistence type="predicted"/>
<name>A0A183CYL8_9BILA</name>
<dbReference type="InterPro" id="IPR019533">
    <property type="entry name" value="Peptidase_S26"/>
</dbReference>
<dbReference type="PANTHER" id="PTHR46041:SF2">
    <property type="entry name" value="MITOCHONDRIAL INNER MEMBRANE PROTEASE SUBUNIT 2"/>
    <property type="match status" value="1"/>
</dbReference>
<keyword evidence="9" id="KW-1185">Reference proteome</keyword>
<keyword evidence="6" id="KW-0472">Membrane</keyword>
<evidence type="ECO:0000259" key="7">
    <source>
        <dbReference type="Pfam" id="PF10502"/>
    </source>
</evidence>
<keyword evidence="2" id="KW-0645">Protease</keyword>
<dbReference type="Proteomes" id="UP000271098">
    <property type="component" value="Unassembled WGS sequence"/>
</dbReference>
<evidence type="ECO:0000313" key="9">
    <source>
        <dbReference type="Proteomes" id="UP000271098"/>
    </source>
</evidence>
<dbReference type="InterPro" id="IPR037730">
    <property type="entry name" value="IMP2"/>
</dbReference>
<dbReference type="Gene3D" id="2.10.109.10">
    <property type="entry name" value="Umud Fragment, subunit A"/>
    <property type="match status" value="1"/>
</dbReference>
<dbReference type="GO" id="GO:0004252">
    <property type="term" value="F:serine-type endopeptidase activity"/>
    <property type="evidence" value="ECO:0007669"/>
    <property type="project" value="InterPro"/>
</dbReference>
<dbReference type="GO" id="GO:0042720">
    <property type="term" value="C:mitochondrial inner membrane peptidase complex"/>
    <property type="evidence" value="ECO:0007669"/>
    <property type="project" value="InterPro"/>
</dbReference>
<dbReference type="EMBL" id="UYRT01001928">
    <property type="protein sequence ID" value="VDK30377.1"/>
    <property type="molecule type" value="Genomic_DNA"/>
</dbReference>